<keyword evidence="3" id="KW-1185">Reference proteome</keyword>
<sequence>MIPPPFPPRILLAASLLLGGGLALDAKLGLDREAYGVWDRSGFQPVEQYPFTRGQEWSTGWEHVHPARGVYDWSELDELLEFAHQQNQKVFIKVQPVSGLGEPPAWIYGAGVPKLSDRKYTYGYYLDPEFKLYFSEMVQAMGDHVRNNVPDHLLELVAFVRVDTGATGDEEPYEYQNRIPSAYKISDADWQDYRLWVFELYRQAFQEGPGAKIPLLFQAIDPTKDTDEWNWVSQNVTAGFGAKFGGLVRGHHMTNSNTVTIDFKDKAVDSDFGLFSRNEMDQTWSKTFFQLNIRLNMYWTAVEQLQPGMSVWDVTKSCLQNTYIDGYAFAFEFFNTWAAELDPPTARGGFSILHEGLDFDDKEKFPESIYGEKSPENLDRYLAICEAYADQGAQMDDVDSAPRGQVYQRANMTGFNDCARSLWAGNYERFIRQIDPDNTSKGLFRVNGPLTPSSHPYDRFARSFDSTTGKNTMYFDVHDNLLPSRSQRVQLSVIYLDKGTGQFELEYDATDNSQKSAFVVTKTNSNTWKTETVVVDDWVMANNGPNGADLMLLNIDSEDDIFHMVELVKLAEVVVVTEGQGTVTGRTDATIYDPVIGTFAEGQRLELTVTPAPGWEFSGWSGDLDGTNPRPILYPTEDTQVTAHFTRVGETSTWFGFKILNDYVDTGAWLGWVHVANDPWVYSENLGSWMYAPEQSGAFGAWFHLSY</sequence>
<dbReference type="Pfam" id="PF18998">
    <property type="entry name" value="Flg_new_2"/>
    <property type="match status" value="1"/>
</dbReference>
<dbReference type="Gene3D" id="3.20.20.80">
    <property type="entry name" value="Glycosidases"/>
    <property type="match status" value="1"/>
</dbReference>
<reference evidence="2 3" key="1">
    <citation type="submission" date="2020-02" db="EMBL/GenBank/DDBJ databases">
        <title>Albibacoteraceae fam. nov., the first described family within the subdivision 4 Verrucomicrobia.</title>
        <authorList>
            <person name="Xi F."/>
        </authorList>
    </citation>
    <scope>NUCLEOTIDE SEQUENCE [LARGE SCALE GENOMIC DNA]</scope>
    <source>
        <strain evidence="2 3">CK1056</strain>
    </source>
</reference>
<dbReference type="SUPFAM" id="SSF51445">
    <property type="entry name" value="(Trans)glycosidases"/>
    <property type="match status" value="1"/>
</dbReference>
<gene>
    <name evidence="2" type="ORF">G0Q06_00945</name>
</gene>
<evidence type="ECO:0000313" key="2">
    <source>
        <dbReference type="EMBL" id="NDV61009.1"/>
    </source>
</evidence>
<dbReference type="Proteomes" id="UP000478417">
    <property type="component" value="Unassembled WGS sequence"/>
</dbReference>
<evidence type="ECO:0000313" key="3">
    <source>
        <dbReference type="Proteomes" id="UP000478417"/>
    </source>
</evidence>
<protein>
    <submittedName>
        <fullName evidence="2">T9SS C-terminal target domain-containing protein</fullName>
    </submittedName>
</protein>
<dbReference type="InterPro" id="IPR044060">
    <property type="entry name" value="Bacterial_rp_domain"/>
</dbReference>
<organism evidence="2 3">
    <name type="scientific">Oceanipulchritudo coccoides</name>
    <dbReference type="NCBI Taxonomy" id="2706888"/>
    <lineage>
        <taxon>Bacteria</taxon>
        <taxon>Pseudomonadati</taxon>
        <taxon>Verrucomicrobiota</taxon>
        <taxon>Opitutia</taxon>
        <taxon>Puniceicoccales</taxon>
        <taxon>Oceanipulchritudinaceae</taxon>
        <taxon>Oceanipulchritudo</taxon>
    </lineage>
</organism>
<accession>A0A6B2LY76</accession>
<evidence type="ECO:0000259" key="1">
    <source>
        <dbReference type="Pfam" id="PF18998"/>
    </source>
</evidence>
<dbReference type="RefSeq" id="WP_163961545.1">
    <property type="nucleotide sequence ID" value="NZ_JAAGNX010000001.1"/>
</dbReference>
<comment type="caution">
    <text evidence="2">The sequence shown here is derived from an EMBL/GenBank/DDBJ whole genome shotgun (WGS) entry which is preliminary data.</text>
</comment>
<feature type="domain" description="Bacterial repeat" evidence="1">
    <location>
        <begin position="575"/>
        <end position="648"/>
    </location>
</feature>
<dbReference type="AlphaFoldDB" id="A0A6B2LY76"/>
<proteinExistence type="predicted"/>
<name>A0A6B2LY76_9BACT</name>
<dbReference type="EMBL" id="JAAGNX010000001">
    <property type="protein sequence ID" value="NDV61009.1"/>
    <property type="molecule type" value="Genomic_DNA"/>
</dbReference>
<dbReference type="InterPro" id="IPR017853">
    <property type="entry name" value="GH"/>
</dbReference>